<feature type="domain" description="Cadherin" evidence="4">
    <location>
        <begin position="1"/>
        <end position="92"/>
    </location>
</feature>
<evidence type="ECO:0000256" key="1">
    <source>
        <dbReference type="ARBA" id="ARBA00022692"/>
    </source>
</evidence>
<dbReference type="GO" id="GO:0005509">
    <property type="term" value="F:calcium ion binding"/>
    <property type="evidence" value="ECO:0007669"/>
    <property type="project" value="UniProtKB-UniRule"/>
</dbReference>
<evidence type="ECO:0000259" key="4">
    <source>
        <dbReference type="PROSITE" id="PS50268"/>
    </source>
</evidence>
<dbReference type="GO" id="GO:0007156">
    <property type="term" value="P:homophilic cell adhesion via plasma membrane adhesion molecules"/>
    <property type="evidence" value="ECO:0007669"/>
    <property type="project" value="InterPro"/>
</dbReference>
<dbReference type="PANTHER" id="PTHR24026:SF126">
    <property type="entry name" value="PROTOCADHERIN FAT 4"/>
    <property type="match status" value="1"/>
</dbReference>
<proteinExistence type="predicted"/>
<dbReference type="CDD" id="cd11304">
    <property type="entry name" value="Cadherin_repeat"/>
    <property type="match status" value="1"/>
</dbReference>
<keyword evidence="2" id="KW-0472">Membrane</keyword>
<gene>
    <name evidence="5" type="ORF">GSLYS_00000726001</name>
</gene>
<dbReference type="InterPro" id="IPR002126">
    <property type="entry name" value="Cadherin-like_dom"/>
</dbReference>
<dbReference type="PANTHER" id="PTHR24026">
    <property type="entry name" value="FAT ATYPICAL CADHERIN-RELATED"/>
    <property type="match status" value="1"/>
</dbReference>
<dbReference type="InterPro" id="IPR015919">
    <property type="entry name" value="Cadherin-like_sf"/>
</dbReference>
<evidence type="ECO:0000256" key="2">
    <source>
        <dbReference type="ARBA" id="ARBA00022989"/>
    </source>
</evidence>
<comment type="caution">
    <text evidence="5">The sequence shown here is derived from an EMBL/GenBank/DDBJ whole genome shotgun (WGS) entry which is preliminary data.</text>
</comment>
<evidence type="ECO:0000256" key="3">
    <source>
        <dbReference type="PROSITE-ProRule" id="PRU00043"/>
    </source>
</evidence>
<name>A0AAV2H2S5_LYMST</name>
<dbReference type="Pfam" id="PF00028">
    <property type="entry name" value="Cadherin"/>
    <property type="match status" value="1"/>
</dbReference>
<dbReference type="PROSITE" id="PS50268">
    <property type="entry name" value="CADHERIN_2"/>
    <property type="match status" value="1"/>
</dbReference>
<dbReference type="Proteomes" id="UP001497497">
    <property type="component" value="Unassembled WGS sequence"/>
</dbReference>
<sequence>ILLQVTAHDNDTGLDGDMTLKIVGNQTKFFLTQTKNIGEIRLGENMDFDNGDTGFTFQVKATDHGDTPKSSSCQIEVTILNENDNPPMCPSFILVNKQEGEVNIAALNCTDADFGSLLNYSILR</sequence>
<dbReference type="SUPFAM" id="SSF49313">
    <property type="entry name" value="Cadherin-like"/>
    <property type="match status" value="1"/>
</dbReference>
<evidence type="ECO:0000313" key="6">
    <source>
        <dbReference type="Proteomes" id="UP001497497"/>
    </source>
</evidence>
<keyword evidence="2" id="KW-1133">Transmembrane helix</keyword>
<reference evidence="5 6" key="1">
    <citation type="submission" date="2024-04" db="EMBL/GenBank/DDBJ databases">
        <authorList>
            <consortium name="Genoscope - CEA"/>
            <person name="William W."/>
        </authorList>
    </citation>
    <scope>NUCLEOTIDE SEQUENCE [LARGE SCALE GENOMIC DNA]</scope>
</reference>
<dbReference type="GO" id="GO:0005886">
    <property type="term" value="C:plasma membrane"/>
    <property type="evidence" value="ECO:0007669"/>
    <property type="project" value="UniProtKB-SubCell"/>
</dbReference>
<dbReference type="EMBL" id="CAXITT010000006">
    <property type="protein sequence ID" value="CAL1526549.1"/>
    <property type="molecule type" value="Genomic_DNA"/>
</dbReference>
<organism evidence="5 6">
    <name type="scientific">Lymnaea stagnalis</name>
    <name type="common">Great pond snail</name>
    <name type="synonym">Helix stagnalis</name>
    <dbReference type="NCBI Taxonomy" id="6523"/>
    <lineage>
        <taxon>Eukaryota</taxon>
        <taxon>Metazoa</taxon>
        <taxon>Spiralia</taxon>
        <taxon>Lophotrochozoa</taxon>
        <taxon>Mollusca</taxon>
        <taxon>Gastropoda</taxon>
        <taxon>Heterobranchia</taxon>
        <taxon>Euthyneura</taxon>
        <taxon>Panpulmonata</taxon>
        <taxon>Hygrophila</taxon>
        <taxon>Lymnaeoidea</taxon>
        <taxon>Lymnaeidae</taxon>
        <taxon>Lymnaea</taxon>
    </lineage>
</organism>
<keyword evidence="3" id="KW-0106">Calcium</keyword>
<dbReference type="SMART" id="SM00112">
    <property type="entry name" value="CA"/>
    <property type="match status" value="1"/>
</dbReference>
<accession>A0AAV2H2S5</accession>
<dbReference type="AlphaFoldDB" id="A0AAV2H2S5"/>
<feature type="non-terminal residue" evidence="5">
    <location>
        <position position="1"/>
    </location>
</feature>
<evidence type="ECO:0000313" key="5">
    <source>
        <dbReference type="EMBL" id="CAL1526549.1"/>
    </source>
</evidence>
<keyword evidence="6" id="KW-1185">Reference proteome</keyword>
<keyword evidence="1" id="KW-0812">Transmembrane</keyword>
<dbReference type="Gene3D" id="2.60.40.60">
    <property type="entry name" value="Cadherins"/>
    <property type="match status" value="1"/>
</dbReference>
<protein>
    <recommendedName>
        <fullName evidence="4">Cadherin domain-containing protein</fullName>
    </recommendedName>
</protein>